<dbReference type="PROSITE" id="PS50297">
    <property type="entry name" value="ANK_REP_REGION"/>
    <property type="match status" value="1"/>
</dbReference>
<protein>
    <recommendedName>
        <fullName evidence="5">Nucleoside phosphorylase domain-containing protein</fullName>
    </recommendedName>
</protein>
<feature type="repeat" description="ANK" evidence="1">
    <location>
        <begin position="450"/>
        <end position="482"/>
    </location>
</feature>
<name>A0ABR4IJ00_9EURO</name>
<dbReference type="Proteomes" id="UP001610335">
    <property type="component" value="Unassembled WGS sequence"/>
</dbReference>
<dbReference type="Gene3D" id="3.40.50.1580">
    <property type="entry name" value="Nucleoside phosphorylase domain"/>
    <property type="match status" value="1"/>
</dbReference>
<keyword evidence="1" id="KW-0040">ANK repeat</keyword>
<accession>A0ABR4IJ00</accession>
<feature type="compositionally biased region" description="Acidic residues" evidence="2">
    <location>
        <begin position="872"/>
        <end position="889"/>
    </location>
</feature>
<reference evidence="3 4" key="1">
    <citation type="submission" date="2024-07" db="EMBL/GenBank/DDBJ databases">
        <title>Section-level genome sequencing and comparative genomics of Aspergillus sections Usti and Cavernicolus.</title>
        <authorList>
            <consortium name="Lawrence Berkeley National Laboratory"/>
            <person name="Nybo J.L."/>
            <person name="Vesth T.C."/>
            <person name="Theobald S."/>
            <person name="Frisvad J.C."/>
            <person name="Larsen T.O."/>
            <person name="Kjaerboelling I."/>
            <person name="Rothschild-Mancinelli K."/>
            <person name="Lyhne E.K."/>
            <person name="Kogle M.E."/>
            <person name="Barry K."/>
            <person name="Clum A."/>
            <person name="Na H."/>
            <person name="Ledsgaard L."/>
            <person name="Lin J."/>
            <person name="Lipzen A."/>
            <person name="Kuo A."/>
            <person name="Riley R."/>
            <person name="Mondo S."/>
            <person name="LaButti K."/>
            <person name="Haridas S."/>
            <person name="Pangalinan J."/>
            <person name="Salamov A.A."/>
            <person name="Simmons B.A."/>
            <person name="Magnuson J.K."/>
            <person name="Chen J."/>
            <person name="Drula E."/>
            <person name="Henrissat B."/>
            <person name="Wiebenga A."/>
            <person name="Lubbers R.J."/>
            <person name="Gomes A.C."/>
            <person name="Makela M.R."/>
            <person name="Stajich J."/>
            <person name="Grigoriev I.V."/>
            <person name="Mortensen U.H."/>
            <person name="De vries R.P."/>
            <person name="Baker S.E."/>
            <person name="Andersen M.R."/>
        </authorList>
    </citation>
    <scope>NUCLEOTIDE SEQUENCE [LARGE SCALE GENOMIC DNA]</scope>
    <source>
        <strain evidence="3 4">CBS 600.67</strain>
    </source>
</reference>
<dbReference type="EMBL" id="JBFXLS010000023">
    <property type="protein sequence ID" value="KAL2827749.1"/>
    <property type="molecule type" value="Genomic_DNA"/>
</dbReference>
<dbReference type="InterPro" id="IPR035994">
    <property type="entry name" value="Nucleoside_phosphorylase_sf"/>
</dbReference>
<dbReference type="InterPro" id="IPR036770">
    <property type="entry name" value="Ankyrin_rpt-contain_sf"/>
</dbReference>
<organism evidence="3 4">
    <name type="scientific">Aspergillus cavernicola</name>
    <dbReference type="NCBI Taxonomy" id="176166"/>
    <lineage>
        <taxon>Eukaryota</taxon>
        <taxon>Fungi</taxon>
        <taxon>Dikarya</taxon>
        <taxon>Ascomycota</taxon>
        <taxon>Pezizomycotina</taxon>
        <taxon>Eurotiomycetes</taxon>
        <taxon>Eurotiomycetidae</taxon>
        <taxon>Eurotiales</taxon>
        <taxon>Aspergillaceae</taxon>
        <taxon>Aspergillus</taxon>
        <taxon>Aspergillus subgen. Nidulantes</taxon>
    </lineage>
</organism>
<feature type="region of interest" description="Disordered" evidence="2">
    <location>
        <begin position="872"/>
        <end position="900"/>
    </location>
</feature>
<evidence type="ECO:0000313" key="3">
    <source>
        <dbReference type="EMBL" id="KAL2827749.1"/>
    </source>
</evidence>
<proteinExistence type="predicted"/>
<gene>
    <name evidence="3" type="ORF">BDW59DRAFT_160056</name>
</gene>
<keyword evidence="4" id="KW-1185">Reference proteome</keyword>
<dbReference type="InterPro" id="IPR002110">
    <property type="entry name" value="Ankyrin_rpt"/>
</dbReference>
<dbReference type="SMART" id="SM00248">
    <property type="entry name" value="ANK"/>
    <property type="match status" value="2"/>
</dbReference>
<dbReference type="PANTHER" id="PTHR46082">
    <property type="entry name" value="ATP/GTP-BINDING PROTEIN-RELATED"/>
    <property type="match status" value="1"/>
</dbReference>
<dbReference type="SUPFAM" id="SSF53167">
    <property type="entry name" value="Purine and uridine phosphorylases"/>
    <property type="match status" value="1"/>
</dbReference>
<feature type="region of interest" description="Disordered" evidence="2">
    <location>
        <begin position="796"/>
        <end position="818"/>
    </location>
</feature>
<comment type="caution">
    <text evidence="3">The sequence shown here is derived from an EMBL/GenBank/DDBJ whole genome shotgun (WGS) entry which is preliminary data.</text>
</comment>
<dbReference type="PROSITE" id="PS50088">
    <property type="entry name" value="ANK_REPEAT"/>
    <property type="match status" value="1"/>
</dbReference>
<dbReference type="SUPFAM" id="SSF48403">
    <property type="entry name" value="Ankyrin repeat"/>
    <property type="match status" value="1"/>
</dbReference>
<dbReference type="Pfam" id="PF13637">
    <property type="entry name" value="Ank_4"/>
    <property type="match status" value="1"/>
</dbReference>
<dbReference type="Gene3D" id="1.25.40.20">
    <property type="entry name" value="Ankyrin repeat-containing domain"/>
    <property type="match status" value="1"/>
</dbReference>
<evidence type="ECO:0000256" key="1">
    <source>
        <dbReference type="PROSITE-ProRule" id="PRU00023"/>
    </source>
</evidence>
<dbReference type="PANTHER" id="PTHR46082:SF6">
    <property type="entry name" value="AAA+ ATPASE DOMAIN-CONTAINING PROTEIN-RELATED"/>
    <property type="match status" value="1"/>
</dbReference>
<evidence type="ECO:0000313" key="4">
    <source>
        <dbReference type="Proteomes" id="UP001610335"/>
    </source>
</evidence>
<feature type="compositionally biased region" description="Basic and acidic residues" evidence="2">
    <location>
        <begin position="890"/>
        <end position="900"/>
    </location>
</feature>
<sequence>MGKGSAASAAASLRTRFPNINLTLVVGICGGVPFPTESTEVILGDVIISHKVVKFDFGRQYPDGFKRRGDDQETLDRSNTTVRSLLSGFQTRRARDQFQKMHMRYIEALEEENPIWRYPGVDQDRLFPASSQHVPNDSSVCIGEPIRRSRLETAAIPRPCLHFGALASGDTVMKSAHHRDELARQTQIIGFEMEGAGVCDSLSCLIIKSVCDYADSHKNKLWQDYAAASAAACTKALLDFLEPKYEFASFIFRKTLQPDTGNMAGGIISQPSYEWSHSTVASHICNLDQHVQSVDAALHRLESEIPDPIIRAALVSAGRDVIQDSNSRMKALEKNRPFKSKLCNTIFGTILFHTQVVERGVYVAGETTSQTVTRTTFIFHPACWLLRLGFRYGLKAMALNHHKTWQYTILPVPAVPDNSLIFEFCMDGNIDGVRALFARGQASVRDTNTKGWSPLHFAALGGQFEIAKLLILEGADKRAYAQETLWKGAHTPVATLACSHFHTATLDILSLFGECIEFCETDADGWHLLSALEMATENQAFVRQSAHAWFSFLLHRFRREGAIIINPELIGYALCSADRYQDLDSINMILDFDPQGRAYAHLMTDPAQRRLFLYYINNSFLVLQVLIDRGIHIHGAFDGETPTFRSLRFSMVFFDWCSMARLIYRDIDPLIRRETSDAHAPRLQGWCFDTLRNLFSLSPTDSLSIPSHPAVMDNKYTVYCLECGPNTCGYDINDEVFIVEPWWESMKLSVKNRECVCSMLHWVRDNREGTDIRHISCQYEGTGSHDGYETAEETFEESDNAQTSPYNPIRNVREGSPRGGFTPFGPLTEYYYGKYGGWREEYQPHEYYCFECLAERELWELEDDHKEYLDEAFTEDGPESEDYWEMDENIEPRDPESDHD</sequence>
<dbReference type="InterPro" id="IPR053137">
    <property type="entry name" value="NLR-like"/>
</dbReference>
<evidence type="ECO:0008006" key="5">
    <source>
        <dbReference type="Google" id="ProtNLM"/>
    </source>
</evidence>
<evidence type="ECO:0000256" key="2">
    <source>
        <dbReference type="SAM" id="MobiDB-lite"/>
    </source>
</evidence>